<organism evidence="1 2">
    <name type="scientific">Corallococcus interemptor</name>
    <dbReference type="NCBI Taxonomy" id="2316720"/>
    <lineage>
        <taxon>Bacteria</taxon>
        <taxon>Pseudomonadati</taxon>
        <taxon>Myxococcota</taxon>
        <taxon>Myxococcia</taxon>
        <taxon>Myxococcales</taxon>
        <taxon>Cystobacterineae</taxon>
        <taxon>Myxococcaceae</taxon>
        <taxon>Corallococcus</taxon>
    </lineage>
</organism>
<proteinExistence type="predicted"/>
<sequence>MSAVTRLSAELDGWQAAWKQLEAFLDRMDGVADQDAPNVQTVCALLPVFNVIERARRRAVGIALAPALAASPRGEGLPSVSVGSLAGTESRLPGVEELEFAVGTIGADGDGKLTGAASLAGTVTLFAFRDEKHGGEVAVRVPTYDFGPLAASGTVDDAIDAGLFTTDQRKDAAESGVAELGTWTGLRGTRRAELKTTSETVSLSSVLDGLSVSSASSAFDPVASGATARQAECLSDRNALLQAKATLEEQGAAPELTDALQRAADSLQASATDYGAVATALQPPRTVIASVTGLASLKTTLRRADSPGIPGQLSNELTTLDIEAGKGMDEAVAARLAYPDGSLRMLRTLEWSLRFHWVFRQRWFDARNRAALTPMLKQVLKPFCDSLTRVLAGQSTGIPLVGPVVLVKDALTQATTLSVTPTVDLGQVQPGHVAHVGGDRPTLALVLGWDVKPGEKRLRIAPLNVSVATDAKLPGVAGMVRSGSSVDGSAVSVSTQELLDGHSAAGPQADGVVQEVIALGGKLNLILGQGGGALGLVPPAVATPYAGQTFKLLPPVEVGATRLFLDGIPPASTSGQVARPGELLLVRGADDEGTWWQGVATVDTVDVRTGAAARADDEVTTPTPLCCEDDEEVVVITLRDLQLPKSLVRGVTLRRDFKGFGGPSLATGVMLPIELDPGTANITEQDGGVTKTVLRDPELRAATTVLKSWLGVPT</sequence>
<evidence type="ECO:0000313" key="2">
    <source>
        <dbReference type="Proteomes" id="UP000282656"/>
    </source>
</evidence>
<evidence type="ECO:0000313" key="1">
    <source>
        <dbReference type="EMBL" id="RKH62776.1"/>
    </source>
</evidence>
<accession>A0A3A8Q1Z2</accession>
<name>A0A3A8Q1Z2_9BACT</name>
<dbReference type="EMBL" id="RAWM01000107">
    <property type="protein sequence ID" value="RKH62776.1"/>
    <property type="molecule type" value="Genomic_DNA"/>
</dbReference>
<dbReference type="OrthoDB" id="5182537at2"/>
<dbReference type="AlphaFoldDB" id="A0A3A8Q1Z2"/>
<protein>
    <submittedName>
        <fullName evidence="1">Uncharacterized protein</fullName>
    </submittedName>
</protein>
<keyword evidence="2" id="KW-1185">Reference proteome</keyword>
<reference evidence="2" key="1">
    <citation type="submission" date="2018-09" db="EMBL/GenBank/DDBJ databases">
        <authorList>
            <person name="Livingstone P.G."/>
            <person name="Whitworth D.E."/>
        </authorList>
    </citation>
    <scope>NUCLEOTIDE SEQUENCE [LARGE SCALE GENOMIC DNA]</scope>
    <source>
        <strain evidence="2">AB047A</strain>
    </source>
</reference>
<gene>
    <name evidence="1" type="ORF">D7X96_29150</name>
</gene>
<dbReference type="RefSeq" id="WP_121771251.1">
    <property type="nucleotide sequence ID" value="NZ_RAWM01000107.1"/>
</dbReference>
<comment type="caution">
    <text evidence="1">The sequence shown here is derived from an EMBL/GenBank/DDBJ whole genome shotgun (WGS) entry which is preliminary data.</text>
</comment>
<dbReference type="Proteomes" id="UP000282656">
    <property type="component" value="Unassembled WGS sequence"/>
</dbReference>